<dbReference type="Pfam" id="PF08352">
    <property type="entry name" value="oligo_HPY"/>
    <property type="match status" value="1"/>
</dbReference>
<dbReference type="GO" id="GO:0016887">
    <property type="term" value="F:ATP hydrolysis activity"/>
    <property type="evidence" value="ECO:0007669"/>
    <property type="project" value="InterPro"/>
</dbReference>
<dbReference type="InterPro" id="IPR050388">
    <property type="entry name" value="ABC_Ni/Peptide_Import"/>
</dbReference>
<evidence type="ECO:0000313" key="15">
    <source>
        <dbReference type="Proteomes" id="UP000657592"/>
    </source>
</evidence>
<keyword evidence="4 11" id="KW-0813">Transport</keyword>
<keyword evidence="7" id="KW-0547">Nucleotide-binding</keyword>
<protein>
    <submittedName>
        <fullName evidence="14">Peptide ABC transporter ATP-binding protein</fullName>
    </submittedName>
</protein>
<dbReference type="GO" id="GO:0005886">
    <property type="term" value="C:plasma membrane"/>
    <property type="evidence" value="ECO:0007669"/>
    <property type="project" value="UniProtKB-SubCell"/>
</dbReference>
<dbReference type="AlphaFoldDB" id="A0A917ICX1"/>
<reference evidence="14" key="2">
    <citation type="submission" date="2020-09" db="EMBL/GenBank/DDBJ databases">
        <authorList>
            <person name="Sun Q."/>
            <person name="Zhou Y."/>
        </authorList>
    </citation>
    <scope>NUCLEOTIDE SEQUENCE</scope>
    <source>
        <strain evidence="14">CGMCC 1.15794</strain>
    </source>
</reference>
<evidence type="ECO:0000256" key="9">
    <source>
        <dbReference type="ARBA" id="ARBA00022989"/>
    </source>
</evidence>
<dbReference type="NCBIfam" id="TIGR01727">
    <property type="entry name" value="oligo_HPY"/>
    <property type="match status" value="1"/>
</dbReference>
<dbReference type="EMBL" id="BMJY01000001">
    <property type="protein sequence ID" value="GGH33361.1"/>
    <property type="molecule type" value="Genomic_DNA"/>
</dbReference>
<evidence type="ECO:0000256" key="10">
    <source>
        <dbReference type="ARBA" id="ARBA00023136"/>
    </source>
</evidence>
<keyword evidence="6 11" id="KW-0812">Transmembrane</keyword>
<keyword evidence="10 11" id="KW-0472">Membrane</keyword>
<comment type="subcellular location">
    <subcellularLocation>
        <location evidence="11">Cell membrane</location>
        <topology evidence="11">Multi-pass membrane protein</topology>
    </subcellularLocation>
    <subcellularLocation>
        <location evidence="2">Cell membrane</location>
        <topology evidence="2">Peripheral membrane protein</topology>
    </subcellularLocation>
    <subcellularLocation>
        <location evidence="1">Membrane</location>
        <topology evidence="1">Multi-pass membrane protein</topology>
    </subcellularLocation>
</comment>
<evidence type="ECO:0000256" key="8">
    <source>
        <dbReference type="ARBA" id="ARBA00022840"/>
    </source>
</evidence>
<reference evidence="14" key="1">
    <citation type="journal article" date="2014" name="Int. J. Syst. Evol. Microbiol.">
        <title>Complete genome sequence of Corynebacterium casei LMG S-19264T (=DSM 44701T), isolated from a smear-ripened cheese.</title>
        <authorList>
            <consortium name="US DOE Joint Genome Institute (JGI-PGF)"/>
            <person name="Walter F."/>
            <person name="Albersmeier A."/>
            <person name="Kalinowski J."/>
            <person name="Ruckert C."/>
        </authorList>
    </citation>
    <scope>NUCLEOTIDE SEQUENCE</scope>
    <source>
        <strain evidence="14">CGMCC 1.15794</strain>
    </source>
</reference>
<dbReference type="Proteomes" id="UP000657592">
    <property type="component" value="Unassembled WGS sequence"/>
</dbReference>
<organism evidence="14 15">
    <name type="scientific">Microbacterium album</name>
    <dbReference type="NCBI Taxonomy" id="2053191"/>
    <lineage>
        <taxon>Bacteria</taxon>
        <taxon>Bacillati</taxon>
        <taxon>Actinomycetota</taxon>
        <taxon>Actinomycetes</taxon>
        <taxon>Micrococcales</taxon>
        <taxon>Microbacteriaceae</taxon>
        <taxon>Microbacterium</taxon>
    </lineage>
</organism>
<comment type="similarity">
    <text evidence="3">Belongs to the ABC transporter superfamily.</text>
</comment>
<dbReference type="SUPFAM" id="SSF52540">
    <property type="entry name" value="P-loop containing nucleoside triphosphate hydrolases"/>
    <property type="match status" value="1"/>
</dbReference>
<gene>
    <name evidence="14" type="ORF">GCM10010921_00240</name>
</gene>
<dbReference type="Pfam" id="PF00528">
    <property type="entry name" value="BPD_transp_1"/>
    <property type="match status" value="1"/>
</dbReference>
<dbReference type="InterPro" id="IPR003439">
    <property type="entry name" value="ABC_transporter-like_ATP-bd"/>
</dbReference>
<evidence type="ECO:0000256" key="3">
    <source>
        <dbReference type="ARBA" id="ARBA00005417"/>
    </source>
</evidence>
<feature type="transmembrane region" description="Helical" evidence="11">
    <location>
        <begin position="195"/>
        <end position="218"/>
    </location>
</feature>
<evidence type="ECO:0000256" key="4">
    <source>
        <dbReference type="ARBA" id="ARBA00022448"/>
    </source>
</evidence>
<dbReference type="PANTHER" id="PTHR43297:SF2">
    <property type="entry name" value="DIPEPTIDE TRANSPORT ATP-BINDING PROTEIN DPPD"/>
    <property type="match status" value="1"/>
</dbReference>
<dbReference type="Gene3D" id="3.40.50.300">
    <property type="entry name" value="P-loop containing nucleotide triphosphate hydrolases"/>
    <property type="match status" value="1"/>
</dbReference>
<dbReference type="InterPro" id="IPR027417">
    <property type="entry name" value="P-loop_NTPase"/>
</dbReference>
<dbReference type="CDD" id="cd03257">
    <property type="entry name" value="ABC_NikE_OppD_transporters"/>
    <property type="match status" value="1"/>
</dbReference>
<accession>A0A917ICX1</accession>
<dbReference type="Pfam" id="PF00005">
    <property type="entry name" value="ABC_tran"/>
    <property type="match status" value="1"/>
</dbReference>
<evidence type="ECO:0000259" key="12">
    <source>
        <dbReference type="PROSITE" id="PS50893"/>
    </source>
</evidence>
<dbReference type="InterPro" id="IPR000515">
    <property type="entry name" value="MetI-like"/>
</dbReference>
<dbReference type="InterPro" id="IPR003593">
    <property type="entry name" value="AAA+_ATPase"/>
</dbReference>
<feature type="transmembrane region" description="Helical" evidence="11">
    <location>
        <begin position="76"/>
        <end position="97"/>
    </location>
</feature>
<evidence type="ECO:0000259" key="13">
    <source>
        <dbReference type="PROSITE" id="PS50928"/>
    </source>
</evidence>
<evidence type="ECO:0000256" key="11">
    <source>
        <dbReference type="RuleBase" id="RU363032"/>
    </source>
</evidence>
<dbReference type="SMART" id="SM00382">
    <property type="entry name" value="AAA"/>
    <property type="match status" value="1"/>
</dbReference>
<dbReference type="SUPFAM" id="SSF161098">
    <property type="entry name" value="MetI-like"/>
    <property type="match status" value="1"/>
</dbReference>
<keyword evidence="8 14" id="KW-0067">ATP-binding</keyword>
<name>A0A917ICX1_9MICO</name>
<dbReference type="InterPro" id="IPR035906">
    <property type="entry name" value="MetI-like_sf"/>
</dbReference>
<dbReference type="FunFam" id="3.40.50.300:FF:000016">
    <property type="entry name" value="Oligopeptide ABC transporter ATP-binding component"/>
    <property type="match status" value="1"/>
</dbReference>
<comment type="caution">
    <text evidence="14">The sequence shown here is derived from an EMBL/GenBank/DDBJ whole genome shotgun (WGS) entry which is preliminary data.</text>
</comment>
<dbReference type="RefSeq" id="WP_229662985.1">
    <property type="nucleotide sequence ID" value="NZ_BMJY01000001.1"/>
</dbReference>
<dbReference type="PANTHER" id="PTHR43297">
    <property type="entry name" value="OLIGOPEPTIDE TRANSPORT ATP-BINDING PROTEIN APPD"/>
    <property type="match status" value="1"/>
</dbReference>
<keyword evidence="15" id="KW-1185">Reference proteome</keyword>
<dbReference type="GO" id="GO:0055085">
    <property type="term" value="P:transmembrane transport"/>
    <property type="evidence" value="ECO:0007669"/>
    <property type="project" value="InterPro"/>
</dbReference>
<feature type="transmembrane region" description="Helical" evidence="11">
    <location>
        <begin position="238"/>
        <end position="263"/>
    </location>
</feature>
<evidence type="ECO:0000256" key="6">
    <source>
        <dbReference type="ARBA" id="ARBA00022692"/>
    </source>
</evidence>
<evidence type="ECO:0000256" key="2">
    <source>
        <dbReference type="ARBA" id="ARBA00004202"/>
    </source>
</evidence>
<keyword evidence="9 11" id="KW-1133">Transmembrane helix</keyword>
<feature type="domain" description="ABC transporter" evidence="12">
    <location>
        <begin position="319"/>
        <end position="567"/>
    </location>
</feature>
<feature type="domain" description="ABC transmembrane type-1" evidence="13">
    <location>
        <begin position="74"/>
        <end position="263"/>
    </location>
</feature>
<dbReference type="CDD" id="cd06261">
    <property type="entry name" value="TM_PBP2"/>
    <property type="match status" value="1"/>
</dbReference>
<feature type="transmembrane region" description="Helical" evidence="11">
    <location>
        <begin position="12"/>
        <end position="35"/>
    </location>
</feature>
<dbReference type="GO" id="GO:0015833">
    <property type="term" value="P:peptide transport"/>
    <property type="evidence" value="ECO:0007669"/>
    <property type="project" value="InterPro"/>
</dbReference>
<dbReference type="GO" id="GO:0005524">
    <property type="term" value="F:ATP binding"/>
    <property type="evidence" value="ECO:0007669"/>
    <property type="project" value="UniProtKB-KW"/>
</dbReference>
<evidence type="ECO:0000256" key="1">
    <source>
        <dbReference type="ARBA" id="ARBA00004141"/>
    </source>
</evidence>
<proteinExistence type="inferred from homology"/>
<evidence type="ECO:0000256" key="5">
    <source>
        <dbReference type="ARBA" id="ARBA00022475"/>
    </source>
</evidence>
<evidence type="ECO:0000313" key="14">
    <source>
        <dbReference type="EMBL" id="GGH33361.1"/>
    </source>
</evidence>
<comment type="similarity">
    <text evidence="11">Belongs to the binding-protein-dependent transport system permease family.</text>
</comment>
<dbReference type="PROSITE" id="PS50893">
    <property type="entry name" value="ABC_TRANSPORTER_2"/>
    <property type="match status" value="1"/>
</dbReference>
<feature type="transmembrane region" description="Helical" evidence="11">
    <location>
        <begin position="109"/>
        <end position="133"/>
    </location>
</feature>
<dbReference type="InterPro" id="IPR013563">
    <property type="entry name" value="Oligopep_ABC_C"/>
</dbReference>
<dbReference type="Gene3D" id="1.10.3720.10">
    <property type="entry name" value="MetI-like"/>
    <property type="match status" value="1"/>
</dbReference>
<dbReference type="PROSITE" id="PS50928">
    <property type="entry name" value="ABC_TM1"/>
    <property type="match status" value="1"/>
</dbReference>
<evidence type="ECO:0000256" key="7">
    <source>
        <dbReference type="ARBA" id="ARBA00022741"/>
    </source>
</evidence>
<sequence length="662" mass="69797">MTVRRPSFFRQPMAIITLAMLTVLLFFAVFAPLWWGEQAVAADPAAINLSPSAEHPLGTDSLGRDILIRTLVATRLSLVMAFAATALGAICGLLIGALPSVLGTRAQRLFSSVISTWLAFPVLLVAMLTVILLGPGTDTAVIALALTMTPSFARLAQTLSARVGGSEYLAAARMLGVSRGRQFTHYVLPNIAEPVVVNITTSIGGALLALSSLSFLGIGVQPPQFDWGRMLSEGFTQVYISPIAAIGPGVAVVFAGLTFSMLGESLAAHMRRRSGQHTVSARKLGPAPRAHVDTAAATPAAAAGGPEPAAAWPAPLLDVQGLNVSFPSENGWVRTVQDVTFQIAPGELVGVVGESGSGKSVTMMSIAQLAPAGAAVTASRLAFEGDDLAGMPAAKAGKILGTRVGVVFQDSLTALNPALRVGTQLAEVPRVQGKKSRREAQEVTVKALQDVDIPDAERRAQQFPHEFSGGMRQRALIAMSQVGSPSLIIADEPTTALDVTVQRRVLTLLRRECAENGSAAIVVSHDIAVLAELCQRILVMYAGRIVEDIDVRLLATPEKLAHPYTRALAASLPDLDTDRAEPLATIPGEPPDLSQSIQGCAFAARCVFATEKCRFEEPPLASHAHGGRVACWHPQDGRPFTLTARGVEATRRGIDETSEVMV</sequence>
<keyword evidence="5" id="KW-1003">Cell membrane</keyword>